<evidence type="ECO:0008006" key="6">
    <source>
        <dbReference type="Google" id="ProtNLM"/>
    </source>
</evidence>
<feature type="region of interest" description="Disordered" evidence="1">
    <location>
        <begin position="219"/>
        <end position="310"/>
    </location>
</feature>
<dbReference type="OrthoDB" id="330911at2157"/>
<dbReference type="AlphaFoldDB" id="A0A8J8KEG7"/>
<keyword evidence="5" id="KW-1185">Reference proteome</keyword>
<gene>
    <name evidence="2" type="ORF">HT576_09210</name>
    <name evidence="3" type="ORF">HTZ84_12365</name>
</gene>
<sequence>MSAFDLDAFVGRSRALVESAPPATRRETRTWLVDPLLETLGWDVRADTCLHETTVDGTRLEYVTAVGGVPALLVAVEPYGESLDRDRAVSLLETMAWTGIDRAIYTDGRDFLLLAGTTDADRLACRLTALPDHESALAHYTRETIGQRLERHSRPFVARQLAVARDEIVASIVDELTAVTDQGVAYRAEFDSAAGRFVERLVAAFSDDGQRPVAGELEAADADVSFEFSESGSSSDESEATREPMSTDESRPNNPSTGDPDSSTDETSATEDCETDAAADAADGDESQPNGGGADAARASASRPERSDADVDEGEYVVRFFNERGSIGAIGHSRSDRALVAAAEYLFERGLSGLSVPWRPDDGDDTRAVLHESPTHPDETPMTAPRQLSNGLYLETGGDAERRADRVEALAARAGFRAMLTGDWE</sequence>
<evidence type="ECO:0000313" key="4">
    <source>
        <dbReference type="Proteomes" id="UP000728647"/>
    </source>
</evidence>
<reference evidence="2 5" key="1">
    <citation type="submission" date="2020-06" db="EMBL/GenBank/DDBJ databases">
        <title>Haloterrigena sp. nov., an extremely halophilic archaeon isolated from a saline sediment.</title>
        <authorList>
            <person name="Liu B.-B."/>
        </authorList>
    </citation>
    <scope>NUCLEOTIDE SEQUENCE</scope>
    <source>
        <strain evidence="2">SYSU A121-1</strain>
        <strain evidence="3 5">SYSU A558-1</strain>
    </source>
</reference>
<dbReference type="Proteomes" id="UP001016761">
    <property type="component" value="Unassembled WGS sequence"/>
</dbReference>
<feature type="compositionally biased region" description="Low complexity" evidence="1">
    <location>
        <begin position="225"/>
        <end position="235"/>
    </location>
</feature>
<protein>
    <recommendedName>
        <fullName evidence="6">Type I restriction enzyme R protein N-terminal domain-containing protein</fullName>
    </recommendedName>
</protein>
<evidence type="ECO:0000313" key="5">
    <source>
        <dbReference type="Proteomes" id="UP001016761"/>
    </source>
</evidence>
<accession>A0A8J8KEG7</accession>
<organism evidence="2 4">
    <name type="scientific">Haloterrigena gelatinilytica</name>
    <dbReference type="NCBI Taxonomy" id="2741724"/>
    <lineage>
        <taxon>Archaea</taxon>
        <taxon>Methanobacteriati</taxon>
        <taxon>Methanobacteriota</taxon>
        <taxon>Stenosarchaea group</taxon>
        <taxon>Halobacteria</taxon>
        <taxon>Halobacteriales</taxon>
        <taxon>Natrialbaceae</taxon>
        <taxon>Haloterrigena</taxon>
    </lineage>
</organism>
<evidence type="ECO:0000313" key="3">
    <source>
        <dbReference type="EMBL" id="NUC73096.1"/>
    </source>
</evidence>
<evidence type="ECO:0000313" key="2">
    <source>
        <dbReference type="EMBL" id="NUB91198.1"/>
    </source>
</evidence>
<dbReference type="RefSeq" id="WP_174680959.1">
    <property type="nucleotide sequence ID" value="NZ_JABUQZ010000001.1"/>
</dbReference>
<comment type="caution">
    <text evidence="2">The sequence shown here is derived from an EMBL/GenBank/DDBJ whole genome shotgun (WGS) entry which is preliminary data.</text>
</comment>
<evidence type="ECO:0000256" key="1">
    <source>
        <dbReference type="SAM" id="MobiDB-lite"/>
    </source>
</evidence>
<dbReference type="Proteomes" id="UP000728647">
    <property type="component" value="Unassembled WGS sequence"/>
</dbReference>
<dbReference type="EMBL" id="JABURA010000001">
    <property type="protein sequence ID" value="NUB91198.1"/>
    <property type="molecule type" value="Genomic_DNA"/>
</dbReference>
<proteinExistence type="predicted"/>
<name>A0A8J8KEG7_9EURY</name>
<dbReference type="EMBL" id="JABUQZ010000001">
    <property type="protein sequence ID" value="NUC73096.1"/>
    <property type="molecule type" value="Genomic_DNA"/>
</dbReference>
<feature type="compositionally biased region" description="Acidic residues" evidence="1">
    <location>
        <begin position="262"/>
        <end position="286"/>
    </location>
</feature>